<comment type="caution">
    <text evidence="1">The sequence shown here is derived from an EMBL/GenBank/DDBJ whole genome shotgun (WGS) entry which is preliminary data.</text>
</comment>
<dbReference type="EMBL" id="JAZHOU010000001">
    <property type="protein sequence ID" value="MEF3078157.1"/>
    <property type="molecule type" value="Genomic_DNA"/>
</dbReference>
<name>A0ABU7W377_9FLAO</name>
<dbReference type="Proteomes" id="UP001356704">
    <property type="component" value="Unassembled WGS sequence"/>
</dbReference>
<evidence type="ECO:0000313" key="1">
    <source>
        <dbReference type="EMBL" id="MEF3078157.1"/>
    </source>
</evidence>
<gene>
    <name evidence="1" type="ORF">V1468_03990</name>
</gene>
<keyword evidence="2" id="KW-1185">Reference proteome</keyword>
<organism evidence="1 2">
    <name type="scientific">Winogradskyella poriferorum</name>
    <dbReference type="NCBI Taxonomy" id="307627"/>
    <lineage>
        <taxon>Bacteria</taxon>
        <taxon>Pseudomonadati</taxon>
        <taxon>Bacteroidota</taxon>
        <taxon>Flavobacteriia</taxon>
        <taxon>Flavobacteriales</taxon>
        <taxon>Flavobacteriaceae</taxon>
        <taxon>Winogradskyella</taxon>
    </lineage>
</organism>
<proteinExistence type="predicted"/>
<accession>A0ABU7W377</accession>
<dbReference type="RefSeq" id="WP_331808951.1">
    <property type="nucleotide sequence ID" value="NZ_JAZHOU010000001.1"/>
</dbReference>
<sequence length="232" mass="27043">MKLSLLIIVSLVSLLTVTNEQKTIKTTTENAKQVDCDLLPSVRSNHPVNFHINEIDSSKYNPRAFQDPYKLTIFANSDSIEKIYQEDYPEIFKKTDKGYKFKNSQGQEIIAENNLEQEKLYSKYEFKAGFENYVMILLTYFEGSQVVIIDLETGLAFTTLDKPRFITETKLYSFADYYGDSDIHFYNIETKESVHFSFQNLSIVDSYNVSNHVFFKAICMTTMEEKYFEILN</sequence>
<reference evidence="1 2" key="1">
    <citation type="submission" date="2024-02" db="EMBL/GenBank/DDBJ databases">
        <title>Winogradskyella poriferorum JCM 12885.</title>
        <authorList>
            <person name="Zhang D.-F."/>
            <person name="Fu Z.-Y."/>
        </authorList>
    </citation>
    <scope>NUCLEOTIDE SEQUENCE [LARGE SCALE GENOMIC DNA]</scope>
    <source>
        <strain evidence="1 2">JCM 12885</strain>
    </source>
</reference>
<evidence type="ECO:0000313" key="2">
    <source>
        <dbReference type="Proteomes" id="UP001356704"/>
    </source>
</evidence>
<protein>
    <submittedName>
        <fullName evidence="1">Uncharacterized protein</fullName>
    </submittedName>
</protein>